<dbReference type="AlphaFoldDB" id="A0A2J7PK77"/>
<reference evidence="2 3" key="1">
    <citation type="submission" date="2017-12" db="EMBL/GenBank/DDBJ databases">
        <title>Hemimetabolous genomes reveal molecular basis of termite eusociality.</title>
        <authorList>
            <person name="Harrison M.C."/>
            <person name="Jongepier E."/>
            <person name="Robertson H.M."/>
            <person name="Arning N."/>
            <person name="Bitard-Feildel T."/>
            <person name="Chao H."/>
            <person name="Childers C.P."/>
            <person name="Dinh H."/>
            <person name="Doddapaneni H."/>
            <person name="Dugan S."/>
            <person name="Gowin J."/>
            <person name="Greiner C."/>
            <person name="Han Y."/>
            <person name="Hu H."/>
            <person name="Hughes D.S.T."/>
            <person name="Huylmans A.-K."/>
            <person name="Kemena C."/>
            <person name="Kremer L.P.M."/>
            <person name="Lee S.L."/>
            <person name="Lopez-Ezquerra A."/>
            <person name="Mallet L."/>
            <person name="Monroy-Kuhn J.M."/>
            <person name="Moser A."/>
            <person name="Murali S.C."/>
            <person name="Muzny D.M."/>
            <person name="Otani S."/>
            <person name="Piulachs M.-D."/>
            <person name="Poelchau M."/>
            <person name="Qu J."/>
            <person name="Schaub F."/>
            <person name="Wada-Katsumata A."/>
            <person name="Worley K.C."/>
            <person name="Xie Q."/>
            <person name="Ylla G."/>
            <person name="Poulsen M."/>
            <person name="Gibbs R.A."/>
            <person name="Schal C."/>
            <person name="Richards S."/>
            <person name="Belles X."/>
            <person name="Korb J."/>
            <person name="Bornberg-Bauer E."/>
        </authorList>
    </citation>
    <scope>NUCLEOTIDE SEQUENCE [LARGE SCALE GENOMIC DNA]</scope>
    <source>
        <tissue evidence="2">Whole body</tissue>
    </source>
</reference>
<name>A0A2J7PK77_9NEOP</name>
<comment type="caution">
    <text evidence="2">The sequence shown here is derived from an EMBL/GenBank/DDBJ whole genome shotgun (WGS) entry which is preliminary data.</text>
</comment>
<keyword evidence="3" id="KW-1185">Reference proteome</keyword>
<evidence type="ECO:0000313" key="3">
    <source>
        <dbReference type="Proteomes" id="UP000235965"/>
    </source>
</evidence>
<sequence>MKNLSDLANIVLLVIVFSETLGFEYGVRGDILKVYRSSKEGLISSESRIFEDTILKNIISAIRDGSECLGIPPLDPFDYEDNIHIGYFEIKNTILLDYVNLDGVHSTKLSDFLVHTFTFGLVGLEVVLNITFPEINLQLEHYNISGIGIDIIPFEGDGEIQLTVRDVNVATSFSFGVSEAGTIFLDTLSLELAVGEVKFSITGLMGGSRTSYLASDIGSSAAPKAIRELQALYGPEIIQELKKILNDLLTGEGLSSSDILSCLL</sequence>
<dbReference type="InterPro" id="IPR038606">
    <property type="entry name" value="To_sf"/>
</dbReference>
<dbReference type="Proteomes" id="UP000235965">
    <property type="component" value="Unassembled WGS sequence"/>
</dbReference>
<protein>
    <recommendedName>
        <fullName evidence="4">Lipid-binding serum glycoprotein N-terminal domain-containing protein</fullName>
    </recommendedName>
</protein>
<dbReference type="InterPro" id="IPR010562">
    <property type="entry name" value="Haemolymph_juvenile_hormone-bd"/>
</dbReference>
<dbReference type="STRING" id="105785.A0A2J7PK77"/>
<dbReference type="PANTHER" id="PTHR11008">
    <property type="entry name" value="PROTEIN TAKEOUT-LIKE PROTEIN"/>
    <property type="match status" value="1"/>
</dbReference>
<evidence type="ECO:0000313" key="2">
    <source>
        <dbReference type="EMBL" id="PNF16735.1"/>
    </source>
</evidence>
<feature type="chain" id="PRO_5014349908" description="Lipid-binding serum glycoprotein N-terminal domain-containing protein" evidence="1">
    <location>
        <begin position="23"/>
        <end position="264"/>
    </location>
</feature>
<feature type="signal peptide" evidence="1">
    <location>
        <begin position="1"/>
        <end position="22"/>
    </location>
</feature>
<gene>
    <name evidence="2" type="ORF">B7P43_G00851</name>
</gene>
<dbReference type="PANTHER" id="PTHR11008:SF29">
    <property type="entry name" value="IP17226P"/>
    <property type="match status" value="1"/>
</dbReference>
<dbReference type="InParanoid" id="A0A2J7PK77"/>
<dbReference type="EMBL" id="NEVH01024940">
    <property type="protein sequence ID" value="PNF16735.1"/>
    <property type="molecule type" value="Genomic_DNA"/>
</dbReference>
<accession>A0A2J7PK77</accession>
<proteinExistence type="predicted"/>
<organism evidence="2 3">
    <name type="scientific">Cryptotermes secundus</name>
    <dbReference type="NCBI Taxonomy" id="105785"/>
    <lineage>
        <taxon>Eukaryota</taxon>
        <taxon>Metazoa</taxon>
        <taxon>Ecdysozoa</taxon>
        <taxon>Arthropoda</taxon>
        <taxon>Hexapoda</taxon>
        <taxon>Insecta</taxon>
        <taxon>Pterygota</taxon>
        <taxon>Neoptera</taxon>
        <taxon>Polyneoptera</taxon>
        <taxon>Dictyoptera</taxon>
        <taxon>Blattodea</taxon>
        <taxon>Blattoidea</taxon>
        <taxon>Termitoidae</taxon>
        <taxon>Kalotermitidae</taxon>
        <taxon>Cryptotermitinae</taxon>
        <taxon>Cryptotermes</taxon>
    </lineage>
</organism>
<dbReference type="SMART" id="SM00700">
    <property type="entry name" value="JHBP"/>
    <property type="match status" value="1"/>
</dbReference>
<dbReference type="Gene3D" id="3.15.10.30">
    <property type="entry name" value="Haemolymph juvenile hormone binding protein"/>
    <property type="match status" value="1"/>
</dbReference>
<dbReference type="OrthoDB" id="7969776at2759"/>
<keyword evidence="1" id="KW-0732">Signal</keyword>
<evidence type="ECO:0000256" key="1">
    <source>
        <dbReference type="SAM" id="SignalP"/>
    </source>
</evidence>
<dbReference type="GO" id="GO:0005615">
    <property type="term" value="C:extracellular space"/>
    <property type="evidence" value="ECO:0007669"/>
    <property type="project" value="TreeGrafter"/>
</dbReference>
<dbReference type="Pfam" id="PF06585">
    <property type="entry name" value="JHBP"/>
    <property type="match status" value="1"/>
</dbReference>
<evidence type="ECO:0008006" key="4">
    <source>
        <dbReference type="Google" id="ProtNLM"/>
    </source>
</evidence>